<comment type="function">
    <text evidence="1">Could be involved in insertion of integral membrane proteins into the membrane.</text>
</comment>
<dbReference type="SMART" id="SM01234">
    <property type="entry name" value="Haemolytic"/>
    <property type="match status" value="1"/>
</dbReference>
<protein>
    <recommendedName>
        <fullName evidence="1">Putative membrane protein insertion efficiency factor</fullName>
    </recommendedName>
</protein>
<organism evidence="2 3">
    <name type="scientific">Candidatus Magasanikbacteria bacterium CG10_big_fil_rev_8_21_14_0_10_42_10</name>
    <dbReference type="NCBI Taxonomy" id="1974649"/>
    <lineage>
        <taxon>Bacteria</taxon>
        <taxon>Candidatus Magasanikiibacteriota</taxon>
    </lineage>
</organism>
<dbReference type="Pfam" id="PF01809">
    <property type="entry name" value="YidD"/>
    <property type="match status" value="1"/>
</dbReference>
<keyword evidence="1" id="KW-0472">Membrane</keyword>
<evidence type="ECO:0000256" key="1">
    <source>
        <dbReference type="HAMAP-Rule" id="MF_00386"/>
    </source>
</evidence>
<reference evidence="3" key="1">
    <citation type="submission" date="2017-09" db="EMBL/GenBank/DDBJ databases">
        <title>Depth-based differentiation of microbial function through sediment-hosted aquifers and enrichment of novel symbionts in the deep terrestrial subsurface.</title>
        <authorList>
            <person name="Probst A.J."/>
            <person name="Ladd B."/>
            <person name="Jarett J.K."/>
            <person name="Geller-Mcgrath D.E."/>
            <person name="Sieber C.M.K."/>
            <person name="Emerson J.B."/>
            <person name="Anantharaman K."/>
            <person name="Thomas B.C."/>
            <person name="Malmstrom R."/>
            <person name="Stieglmeier M."/>
            <person name="Klingl A."/>
            <person name="Woyke T."/>
            <person name="Ryan C.M."/>
            <person name="Banfield J.F."/>
        </authorList>
    </citation>
    <scope>NUCLEOTIDE SEQUENCE [LARGE SCALE GENOMIC DNA]</scope>
</reference>
<dbReference type="EMBL" id="PFBY01000034">
    <property type="protein sequence ID" value="PIR76281.1"/>
    <property type="molecule type" value="Genomic_DNA"/>
</dbReference>
<dbReference type="AlphaFoldDB" id="A0A2H0TVV7"/>
<comment type="similarity">
    <text evidence="1">Belongs to the UPF0161 family.</text>
</comment>
<dbReference type="PANTHER" id="PTHR33383">
    <property type="entry name" value="MEMBRANE PROTEIN INSERTION EFFICIENCY FACTOR-RELATED"/>
    <property type="match status" value="1"/>
</dbReference>
<evidence type="ECO:0000313" key="3">
    <source>
        <dbReference type="Proteomes" id="UP000231530"/>
    </source>
</evidence>
<dbReference type="NCBIfam" id="TIGR00278">
    <property type="entry name" value="membrane protein insertion efficiency factor YidD"/>
    <property type="match status" value="1"/>
</dbReference>
<evidence type="ECO:0000313" key="2">
    <source>
        <dbReference type="EMBL" id="PIR76281.1"/>
    </source>
</evidence>
<dbReference type="PANTHER" id="PTHR33383:SF1">
    <property type="entry name" value="MEMBRANE PROTEIN INSERTION EFFICIENCY FACTOR-RELATED"/>
    <property type="match status" value="1"/>
</dbReference>
<dbReference type="InterPro" id="IPR002696">
    <property type="entry name" value="Membr_insert_effic_factor_YidD"/>
</dbReference>
<gene>
    <name evidence="2" type="primary">yidD</name>
    <name evidence="2" type="ORF">COU32_02920</name>
</gene>
<dbReference type="GO" id="GO:0005886">
    <property type="term" value="C:plasma membrane"/>
    <property type="evidence" value="ECO:0007669"/>
    <property type="project" value="UniProtKB-SubCell"/>
</dbReference>
<dbReference type="HAMAP" id="MF_00386">
    <property type="entry name" value="UPF0161_YidD"/>
    <property type="match status" value="1"/>
</dbReference>
<proteinExistence type="inferred from homology"/>
<keyword evidence="1" id="KW-1003">Cell membrane</keyword>
<sequence length="84" mass="10034">MNILRWSRKPVLWLIRFYQKFLSPDHSFWAKKKNPYGYCQYYPTCSVYGYQAIEKYGVIRGGFKAVWRVLRCNPWSTGGVDEVD</sequence>
<comment type="caution">
    <text evidence="2">The sequence shown here is derived from an EMBL/GenBank/DDBJ whole genome shotgun (WGS) entry which is preliminary data.</text>
</comment>
<name>A0A2H0TVV7_9BACT</name>
<dbReference type="Proteomes" id="UP000231530">
    <property type="component" value="Unassembled WGS sequence"/>
</dbReference>
<comment type="subcellular location">
    <subcellularLocation>
        <location evidence="1">Cell membrane</location>
        <topology evidence="1">Peripheral membrane protein</topology>
        <orientation evidence="1">Cytoplasmic side</orientation>
    </subcellularLocation>
</comment>
<accession>A0A2H0TVV7</accession>